<evidence type="ECO:0000313" key="1">
    <source>
        <dbReference type="EMBL" id="SKA77237.1"/>
    </source>
</evidence>
<reference evidence="1 2" key="1">
    <citation type="submission" date="2017-02" db="EMBL/GenBank/DDBJ databases">
        <authorList>
            <person name="Peterson S.W."/>
        </authorList>
    </citation>
    <scope>NUCLEOTIDE SEQUENCE [LARGE SCALE GENOMIC DNA]</scope>
    <source>
        <strain evidence="1 2">DSM 18034</strain>
    </source>
</reference>
<sequence length="91" mass="10963">MKDDRGLYYYPNTQTHDVHMYVRENDNGDIEFRMWHKDYPHVWDQHEWIPMDVVQAAAGIYNSEHEGQNPMALYDIEIAKRLIREEKGVLQ</sequence>
<dbReference type="STRING" id="1121442.SAMN02745702_02315"/>
<evidence type="ECO:0000313" key="2">
    <source>
        <dbReference type="Proteomes" id="UP000189733"/>
    </source>
</evidence>
<dbReference type="EMBL" id="FUYA01000008">
    <property type="protein sequence ID" value="SKA77237.1"/>
    <property type="molecule type" value="Genomic_DNA"/>
</dbReference>
<dbReference type="RefSeq" id="WP_078685600.1">
    <property type="nucleotide sequence ID" value="NZ_FUYA01000008.1"/>
</dbReference>
<keyword evidence="2" id="KW-1185">Reference proteome</keyword>
<proteinExistence type="predicted"/>
<name>A0A1T4WJ72_9BACT</name>
<dbReference type="Proteomes" id="UP000189733">
    <property type="component" value="Unassembled WGS sequence"/>
</dbReference>
<gene>
    <name evidence="1" type="ORF">SAMN02745702_02315</name>
</gene>
<protein>
    <submittedName>
        <fullName evidence="1">Uncharacterized protein</fullName>
    </submittedName>
</protein>
<organism evidence="1 2">
    <name type="scientific">Desulfobaculum bizertense DSM 18034</name>
    <dbReference type="NCBI Taxonomy" id="1121442"/>
    <lineage>
        <taxon>Bacteria</taxon>
        <taxon>Pseudomonadati</taxon>
        <taxon>Thermodesulfobacteriota</taxon>
        <taxon>Desulfovibrionia</taxon>
        <taxon>Desulfovibrionales</taxon>
        <taxon>Desulfovibrionaceae</taxon>
        <taxon>Desulfobaculum</taxon>
    </lineage>
</organism>
<dbReference type="AlphaFoldDB" id="A0A1T4WJ72"/>
<dbReference type="OrthoDB" id="5420779at2"/>
<accession>A0A1T4WJ72</accession>